<evidence type="ECO:0000313" key="1">
    <source>
        <dbReference type="EMBL" id="KAJ7528748.1"/>
    </source>
</evidence>
<gene>
    <name evidence="1" type="ORF">O6H91_15G017200</name>
</gene>
<evidence type="ECO:0000313" key="2">
    <source>
        <dbReference type="Proteomes" id="UP001162992"/>
    </source>
</evidence>
<proteinExistence type="predicted"/>
<comment type="caution">
    <text evidence="1">The sequence shown here is derived from an EMBL/GenBank/DDBJ whole genome shotgun (WGS) entry which is preliminary data.</text>
</comment>
<keyword evidence="2" id="KW-1185">Reference proteome</keyword>
<organism evidence="1 2">
    <name type="scientific">Diphasiastrum complanatum</name>
    <name type="common">Issler's clubmoss</name>
    <name type="synonym">Lycopodium complanatum</name>
    <dbReference type="NCBI Taxonomy" id="34168"/>
    <lineage>
        <taxon>Eukaryota</taxon>
        <taxon>Viridiplantae</taxon>
        <taxon>Streptophyta</taxon>
        <taxon>Embryophyta</taxon>
        <taxon>Tracheophyta</taxon>
        <taxon>Lycopodiopsida</taxon>
        <taxon>Lycopodiales</taxon>
        <taxon>Lycopodiaceae</taxon>
        <taxon>Lycopodioideae</taxon>
        <taxon>Diphasiastrum</taxon>
    </lineage>
</organism>
<dbReference type="Proteomes" id="UP001162992">
    <property type="component" value="Chromosome 15"/>
</dbReference>
<reference evidence="2" key="1">
    <citation type="journal article" date="2024" name="Proc. Natl. Acad. Sci. U.S.A.">
        <title>Extraordinary preservation of gene collinearity over three hundred million years revealed in homosporous lycophytes.</title>
        <authorList>
            <person name="Li C."/>
            <person name="Wickell D."/>
            <person name="Kuo L.Y."/>
            <person name="Chen X."/>
            <person name="Nie B."/>
            <person name="Liao X."/>
            <person name="Peng D."/>
            <person name="Ji J."/>
            <person name="Jenkins J."/>
            <person name="Williams M."/>
            <person name="Shu S."/>
            <person name="Plott C."/>
            <person name="Barry K."/>
            <person name="Rajasekar S."/>
            <person name="Grimwood J."/>
            <person name="Han X."/>
            <person name="Sun S."/>
            <person name="Hou Z."/>
            <person name="He W."/>
            <person name="Dai G."/>
            <person name="Sun C."/>
            <person name="Schmutz J."/>
            <person name="Leebens-Mack J.H."/>
            <person name="Li F.W."/>
            <person name="Wang L."/>
        </authorList>
    </citation>
    <scope>NUCLEOTIDE SEQUENCE [LARGE SCALE GENOMIC DNA]</scope>
    <source>
        <strain evidence="2">cv. PW_Plant_1</strain>
    </source>
</reference>
<protein>
    <submittedName>
        <fullName evidence="1">Uncharacterized protein</fullName>
    </submittedName>
</protein>
<dbReference type="EMBL" id="CM055106">
    <property type="protein sequence ID" value="KAJ7528748.1"/>
    <property type="molecule type" value="Genomic_DNA"/>
</dbReference>
<accession>A0ACC2BG13</accession>
<name>A0ACC2BG13_DIPCM</name>
<sequence>MAAEETKTEPLIVKRSYGLDEKDSHEHSEPVSFSFGSQTNEGLATEGYLLDTQTKSKAWDEISKQLPLAWPMIGVNLLQFSLQLVSLMFVGHLGELSLASASIATSFANVSGWSVLLGMGSALETLCGQAYGGKQFHLLGVYMQRALIVLNLTAILISFIWFNMGKMLLMLHQDAAIAAKAGEYARWLIPGLFAYASLQAVVKFLQTQAVVLPMLLCSFITLLVHIPVCYLLVFKLGFGNIGAALASSLSGWLNLVLLLLYIRFSKTCSKTWTSYSREAFQDLKGFLNLAIPSAVMVCLEYWAFEMVILLSGTLPDPQLETSTLSICLNTVGLAYMIPFGLGAAVSTRVSNELGAGRPIVAQSAVLVALSLAVVDALSVASLLLSIRHVWGWAFSNEAEVVRYVAAMMPFIACVAVMDAIQGVLSGIARGCGWQAIGAFANLGAYYIVGLPIAVLLAFFFHLNGQGLWIGVLCGISTQMVLLLVITLRLNWETQVWDNTLELLPVMQGLEKHFHVFTCQEAQHYLSGLPQFGLLECQCATTLKVL</sequence>